<reference evidence="1 2" key="1">
    <citation type="submission" date="2019-03" db="EMBL/GenBank/DDBJ databases">
        <title>Genomic Encyclopedia of Type Strains, Phase IV (KMG-IV): sequencing the most valuable type-strain genomes for metagenomic binning, comparative biology and taxonomic classification.</title>
        <authorList>
            <person name="Goeker M."/>
        </authorList>
    </citation>
    <scope>NUCLEOTIDE SEQUENCE [LARGE SCALE GENOMIC DNA]</scope>
    <source>
        <strain evidence="1 2">DSM 23802</strain>
    </source>
</reference>
<comment type="caution">
    <text evidence="1">The sequence shown here is derived from an EMBL/GenBank/DDBJ whole genome shotgun (WGS) entry which is preliminary data.</text>
</comment>
<dbReference type="RefSeq" id="WP_243643809.1">
    <property type="nucleotide sequence ID" value="NZ_SMAB01000013.1"/>
</dbReference>
<evidence type="ECO:0000313" key="1">
    <source>
        <dbReference type="EMBL" id="TCS81261.1"/>
    </source>
</evidence>
<dbReference type="Proteomes" id="UP000295788">
    <property type="component" value="Unassembled WGS sequence"/>
</dbReference>
<accession>A0A4R3KF41</accession>
<keyword evidence="2" id="KW-1185">Reference proteome</keyword>
<gene>
    <name evidence="1" type="ORF">EDD72_11319</name>
</gene>
<protein>
    <recommendedName>
        <fullName evidence="3">Glycerol acyltransferase</fullName>
    </recommendedName>
</protein>
<evidence type="ECO:0000313" key="2">
    <source>
        <dbReference type="Proteomes" id="UP000295788"/>
    </source>
</evidence>
<evidence type="ECO:0008006" key="3">
    <source>
        <dbReference type="Google" id="ProtNLM"/>
    </source>
</evidence>
<dbReference type="EMBL" id="SMAB01000013">
    <property type="protein sequence ID" value="TCS81261.1"/>
    <property type="molecule type" value="Genomic_DNA"/>
</dbReference>
<organism evidence="1 2">
    <name type="scientific">Tepidibacillus fermentans</name>
    <dbReference type="NCBI Taxonomy" id="1281767"/>
    <lineage>
        <taxon>Bacteria</taxon>
        <taxon>Bacillati</taxon>
        <taxon>Bacillota</taxon>
        <taxon>Bacilli</taxon>
        <taxon>Bacillales</taxon>
        <taxon>Bacillaceae</taxon>
        <taxon>Tepidibacillus</taxon>
    </lineage>
</organism>
<sequence>MIRAIIRKFYPTYSVQIPKNINGPVVYVSHHQNLFGPFVTLLWFPKCLHAWILNVFLDQSSCFKQYVDYTFTKRYGLNRNLAKIFALPLSYFVSKLLNSGKGIPVYRGSRKILTTFNLSVDALSRGESIVIFPDIDYRDHSSNIKEMYDGFLYLEKYYYKATGKHVCFIPLYASKKKKMLIADKQIYFRDEVDFNVERKKVVQEIHANLNHLAKKSGDI</sequence>
<name>A0A4R3KF41_9BACI</name>
<proteinExistence type="predicted"/>
<dbReference type="AlphaFoldDB" id="A0A4R3KF41"/>